<protein>
    <submittedName>
        <fullName evidence="1">Uncharacterized protein</fullName>
    </submittedName>
</protein>
<keyword evidence="2" id="KW-1185">Reference proteome</keyword>
<comment type="caution">
    <text evidence="1">The sequence shown here is derived from an EMBL/GenBank/DDBJ whole genome shotgun (WGS) entry which is preliminary data.</text>
</comment>
<sequence length="126" mass="14889">MDGERYFPLANEYKLGLLREAKRWYMDGIIKENHYIIFVIGKPFRQQGQIMSIHGFIERNGAQKQLPLVFCLMSRKTKSDSAGRPYVKAFFLSTCYIPITFPSCLLDRYMLDRKKQKLKTKTKHFV</sequence>
<dbReference type="AlphaFoldDB" id="A0ABD3V7X3"/>
<proteinExistence type="predicted"/>
<dbReference type="Proteomes" id="UP001634394">
    <property type="component" value="Unassembled WGS sequence"/>
</dbReference>
<dbReference type="EMBL" id="JBJQND010000013">
    <property type="protein sequence ID" value="KAL3857131.1"/>
    <property type="molecule type" value="Genomic_DNA"/>
</dbReference>
<name>A0ABD3V7X3_SINWO</name>
<reference evidence="1 2" key="1">
    <citation type="submission" date="2024-11" db="EMBL/GenBank/DDBJ databases">
        <title>Chromosome-level genome assembly of the freshwater bivalve Anodonta woodiana.</title>
        <authorList>
            <person name="Chen X."/>
        </authorList>
    </citation>
    <scope>NUCLEOTIDE SEQUENCE [LARGE SCALE GENOMIC DNA]</scope>
    <source>
        <strain evidence="1">MN2024</strain>
        <tissue evidence="1">Gills</tissue>
    </source>
</reference>
<evidence type="ECO:0000313" key="2">
    <source>
        <dbReference type="Proteomes" id="UP001634394"/>
    </source>
</evidence>
<gene>
    <name evidence="1" type="ORF">ACJMK2_011826</name>
</gene>
<organism evidence="1 2">
    <name type="scientific">Sinanodonta woodiana</name>
    <name type="common">Chinese pond mussel</name>
    <name type="synonym">Anodonta woodiana</name>
    <dbReference type="NCBI Taxonomy" id="1069815"/>
    <lineage>
        <taxon>Eukaryota</taxon>
        <taxon>Metazoa</taxon>
        <taxon>Spiralia</taxon>
        <taxon>Lophotrochozoa</taxon>
        <taxon>Mollusca</taxon>
        <taxon>Bivalvia</taxon>
        <taxon>Autobranchia</taxon>
        <taxon>Heteroconchia</taxon>
        <taxon>Palaeoheterodonta</taxon>
        <taxon>Unionida</taxon>
        <taxon>Unionoidea</taxon>
        <taxon>Unionidae</taxon>
        <taxon>Unioninae</taxon>
        <taxon>Sinanodonta</taxon>
    </lineage>
</organism>
<accession>A0ABD3V7X3</accession>
<evidence type="ECO:0000313" key="1">
    <source>
        <dbReference type="EMBL" id="KAL3857131.1"/>
    </source>
</evidence>